<dbReference type="InterPro" id="IPR029068">
    <property type="entry name" value="Glyas_Bleomycin-R_OHBP_Dase"/>
</dbReference>
<reference evidence="4" key="1">
    <citation type="submission" date="2013-08" db="EMBL/GenBank/DDBJ databases">
        <title>Genome sequencing of Arenimonas donghaensis.</title>
        <authorList>
            <person name="Chen F."/>
            <person name="Wang G."/>
        </authorList>
    </citation>
    <scope>NUCLEOTIDE SEQUENCE [LARGE SCALE GENOMIC DNA]</scope>
    <source>
        <strain evidence="4">HO3-R19</strain>
    </source>
</reference>
<dbReference type="Proteomes" id="UP000029085">
    <property type="component" value="Unassembled WGS sequence"/>
</dbReference>
<dbReference type="PROSITE" id="PS51819">
    <property type="entry name" value="VOC"/>
    <property type="match status" value="1"/>
</dbReference>
<evidence type="ECO:0000259" key="2">
    <source>
        <dbReference type="PROSITE" id="PS51819"/>
    </source>
</evidence>
<dbReference type="InterPro" id="IPR051785">
    <property type="entry name" value="MMCE/EMCE_epimerase"/>
</dbReference>
<protein>
    <submittedName>
        <fullName evidence="3">Glyoxalase</fullName>
    </submittedName>
</protein>
<comment type="caution">
    <text evidence="3">The sequence shown here is derived from an EMBL/GenBank/DDBJ whole genome shotgun (WGS) entry which is preliminary data.</text>
</comment>
<dbReference type="RefSeq" id="WP_034225794.1">
    <property type="nucleotide sequence ID" value="NZ_AVCJ01000050.1"/>
</dbReference>
<proteinExistence type="predicted"/>
<dbReference type="SUPFAM" id="SSF54593">
    <property type="entry name" value="Glyoxalase/Bleomycin resistance protein/Dihydroxybiphenyl dioxygenase"/>
    <property type="match status" value="1"/>
</dbReference>
<dbReference type="CDD" id="cd16361">
    <property type="entry name" value="VOC_ShValD_like"/>
    <property type="match status" value="1"/>
</dbReference>
<organism evidence="3 4">
    <name type="scientific">Arenimonas donghaensis DSM 18148 = HO3-R19</name>
    <dbReference type="NCBI Taxonomy" id="1121014"/>
    <lineage>
        <taxon>Bacteria</taxon>
        <taxon>Pseudomonadati</taxon>
        <taxon>Pseudomonadota</taxon>
        <taxon>Gammaproteobacteria</taxon>
        <taxon>Lysobacterales</taxon>
        <taxon>Lysobacteraceae</taxon>
        <taxon>Arenimonas</taxon>
    </lineage>
</organism>
<reference evidence="3 4" key="2">
    <citation type="journal article" date="2015" name="Stand. Genomic Sci.">
        <title>High quality draft genomic sequence of Arenimonas donghaensis DSM 18148(T).</title>
        <authorList>
            <person name="Chen F."/>
            <person name="Wang H."/>
            <person name="Cao Y."/>
            <person name="Li X."/>
            <person name="Wang G."/>
        </authorList>
    </citation>
    <scope>NUCLEOTIDE SEQUENCE [LARGE SCALE GENOMIC DNA]</scope>
    <source>
        <strain evidence="3 4">HO3-R19</strain>
    </source>
</reference>
<accession>A0A087MFQ0</accession>
<sequence>MKTYPRTFSHIGISVPDVDKAAKFYGDVMGWYPIMEPTVITEESDTPIGQMCIDVFGKGWGSFKIAHMSTGDRIGVEMFEFKNNQTPKEFEYWRTSTFHFCVQDPDIEGLVKKIVEHGGKQRMPIREYYPGEKPYRMCYVEDPFGLIFEVYSHSYELTYSRGAY</sequence>
<dbReference type="PANTHER" id="PTHR43048:SF6">
    <property type="entry name" value="BLR8189 PROTEIN"/>
    <property type="match status" value="1"/>
</dbReference>
<dbReference type="STRING" id="1121014.N788_08170"/>
<evidence type="ECO:0000313" key="3">
    <source>
        <dbReference type="EMBL" id="KFL35703.1"/>
    </source>
</evidence>
<feature type="domain" description="VOC" evidence="2">
    <location>
        <begin position="7"/>
        <end position="153"/>
    </location>
</feature>
<dbReference type="GO" id="GO:0046491">
    <property type="term" value="P:L-methylmalonyl-CoA metabolic process"/>
    <property type="evidence" value="ECO:0007669"/>
    <property type="project" value="TreeGrafter"/>
</dbReference>
<keyword evidence="4" id="KW-1185">Reference proteome</keyword>
<dbReference type="Gene3D" id="3.10.180.10">
    <property type="entry name" value="2,3-Dihydroxybiphenyl 1,2-Dioxygenase, domain 1"/>
    <property type="match status" value="1"/>
</dbReference>
<dbReference type="EMBL" id="AVCJ01000050">
    <property type="protein sequence ID" value="KFL35703.1"/>
    <property type="molecule type" value="Genomic_DNA"/>
</dbReference>
<dbReference type="Pfam" id="PF00903">
    <property type="entry name" value="Glyoxalase"/>
    <property type="match status" value="1"/>
</dbReference>
<dbReference type="PANTHER" id="PTHR43048">
    <property type="entry name" value="METHYLMALONYL-COA EPIMERASE"/>
    <property type="match status" value="1"/>
</dbReference>
<dbReference type="NCBIfam" id="TIGR03645">
    <property type="entry name" value="glyox_marine"/>
    <property type="match status" value="1"/>
</dbReference>
<keyword evidence="1" id="KW-0479">Metal-binding</keyword>
<name>A0A087MFQ0_9GAMM</name>
<dbReference type="InterPro" id="IPR019883">
    <property type="entry name" value="Lactoylglutathione_lyase"/>
</dbReference>
<evidence type="ECO:0000313" key="4">
    <source>
        <dbReference type="Proteomes" id="UP000029085"/>
    </source>
</evidence>
<dbReference type="PATRIC" id="fig|1121014.3.peg.2536"/>
<dbReference type="InterPro" id="IPR037523">
    <property type="entry name" value="VOC_core"/>
</dbReference>
<dbReference type="GO" id="GO:0004493">
    <property type="term" value="F:methylmalonyl-CoA epimerase activity"/>
    <property type="evidence" value="ECO:0007669"/>
    <property type="project" value="TreeGrafter"/>
</dbReference>
<evidence type="ECO:0000256" key="1">
    <source>
        <dbReference type="ARBA" id="ARBA00022723"/>
    </source>
</evidence>
<gene>
    <name evidence="3" type="ORF">N788_08170</name>
</gene>
<dbReference type="AlphaFoldDB" id="A0A087MFQ0"/>
<dbReference type="GO" id="GO:0046872">
    <property type="term" value="F:metal ion binding"/>
    <property type="evidence" value="ECO:0007669"/>
    <property type="project" value="UniProtKB-KW"/>
</dbReference>
<dbReference type="InterPro" id="IPR004360">
    <property type="entry name" value="Glyas_Fos-R_dOase_dom"/>
</dbReference>
<dbReference type="OrthoDB" id="2613830at2"/>